<proteinExistence type="predicted"/>
<dbReference type="EMBL" id="CP159342">
    <property type="protein sequence ID" value="XCH75493.1"/>
    <property type="molecule type" value="Genomic_DNA"/>
</dbReference>
<evidence type="ECO:0000313" key="1">
    <source>
        <dbReference type="EMBL" id="XBP94791.1"/>
    </source>
</evidence>
<protein>
    <submittedName>
        <fullName evidence="1">Uncharacterized protein</fullName>
    </submittedName>
</protein>
<dbReference type="AlphaFoldDB" id="A0AAU7MDS9"/>
<evidence type="ECO:0000313" key="2">
    <source>
        <dbReference type="EMBL" id="XCH75493.1"/>
    </source>
</evidence>
<gene>
    <name evidence="2" type="ORF">ABUL08_05220</name>
    <name evidence="1" type="ORF">VK199_05185</name>
</gene>
<reference evidence="2" key="2">
    <citation type="submission" date="2024-06" db="EMBL/GenBank/DDBJ databases">
        <title>Micromonospora mangrovi CCTCC AA 2012012 genome sequences.</title>
        <authorList>
            <person name="Gao J."/>
        </authorList>
    </citation>
    <scope>NUCLEOTIDE SEQUENCE</scope>
    <source>
        <strain evidence="2">CCTCC AA 2012012</strain>
    </source>
</reference>
<accession>A0AAU7MDS9</accession>
<dbReference type="EMBL" id="CP157762">
    <property type="protein sequence ID" value="XBP94791.1"/>
    <property type="molecule type" value="Genomic_DNA"/>
</dbReference>
<name>A0AAU7MDS9_9ACTN</name>
<dbReference type="RefSeq" id="WP_350935021.1">
    <property type="nucleotide sequence ID" value="NZ_CP157762.1"/>
</dbReference>
<sequence>MAYAQHGDTDQQASKAAYCATRLDRNRADLDTGTDPAIVSRWIAEVQAGQVAAEATLRRWPPGLVPASAAGPSVYDVPLLLGDEPDPLWDAATGA</sequence>
<organism evidence="1">
    <name type="scientific">Micromonospora sp. CCTCC AA 2012012</name>
    <dbReference type="NCBI Taxonomy" id="3111921"/>
    <lineage>
        <taxon>Bacteria</taxon>
        <taxon>Bacillati</taxon>
        <taxon>Actinomycetota</taxon>
        <taxon>Actinomycetes</taxon>
        <taxon>Micromonosporales</taxon>
        <taxon>Micromonosporaceae</taxon>
        <taxon>Micromonospora</taxon>
    </lineage>
</organism>
<reference evidence="1" key="1">
    <citation type="submission" date="2024-01" db="EMBL/GenBank/DDBJ databases">
        <title>The genome sequence of Micromonospora mangrovi CCTCC AA 2012012.</title>
        <authorList>
            <person name="Gao J."/>
        </authorList>
    </citation>
    <scope>NUCLEOTIDE SEQUENCE</scope>
    <source>
        <strain evidence="1">CCTCC AA 2012012</strain>
    </source>
</reference>